<dbReference type="InterPro" id="IPR044053">
    <property type="entry name" value="AsaB-like"/>
</dbReference>
<proteinExistence type="inferred from homology"/>
<dbReference type="PANTHER" id="PTHR34598">
    <property type="entry name" value="BLL6449 PROTEIN"/>
    <property type="match status" value="1"/>
</dbReference>
<dbReference type="HOGENOM" id="CLU_1042714_0_0_1"/>
<dbReference type="AlphaFoldDB" id="U7PMJ2"/>
<dbReference type="STRING" id="1391915.U7PMJ2"/>
<evidence type="ECO:0000313" key="3">
    <source>
        <dbReference type="Proteomes" id="UP000018087"/>
    </source>
</evidence>
<dbReference type="Proteomes" id="UP000018087">
    <property type="component" value="Unassembled WGS sequence"/>
</dbReference>
<protein>
    <submittedName>
        <fullName evidence="2">Uncharacterized protein</fullName>
    </submittedName>
</protein>
<dbReference type="PANTHER" id="PTHR34598:SF4">
    <property type="entry name" value="7ALPHA-CEPHEM-METHOXYLASE P8 CHAIN RELATED PROTEIN"/>
    <property type="match status" value="1"/>
</dbReference>
<dbReference type="EMBL" id="KI440851">
    <property type="protein sequence ID" value="ERS96151.1"/>
    <property type="molecule type" value="Genomic_DNA"/>
</dbReference>
<evidence type="ECO:0000313" key="2">
    <source>
        <dbReference type="EMBL" id="ERS96151.1"/>
    </source>
</evidence>
<evidence type="ECO:0000256" key="1">
    <source>
        <dbReference type="ARBA" id="ARBA00023604"/>
    </source>
</evidence>
<comment type="similarity">
    <text evidence="1">Belongs to the asaB hydroxylase/desaturase family.</text>
</comment>
<dbReference type="GO" id="GO:0016491">
    <property type="term" value="F:oxidoreductase activity"/>
    <property type="evidence" value="ECO:0007669"/>
    <property type="project" value="InterPro"/>
</dbReference>
<keyword evidence="3" id="KW-1185">Reference proteome</keyword>
<gene>
    <name evidence="2" type="ORF">HMPREF1624_07687</name>
</gene>
<sequence>MVQHEVDPGPDDSLRRSDMAVTRVSSAIDDEVALLWVECKSDIGNARQVELQVLELCNRNMPRTGGIAGRVVWAMTTIGLTFRLWKFDKITRKPHRVHVDGGHVNICVSSSFRDAPAGDLAVDRSGFALYNSPATEKLFVDEDAIRTGYYAEVVALVREKLSTPQEPVTKVVIFDHTVRRRNPDAPRQPVQQVLRSRWNGGVSFASLSGRFAHIDDCLSTPQIIVVTGAVLRVGVDRLARTAIRRPVVGYTLAKGAVDVQRLHFLLA</sequence>
<accession>U7PMJ2</accession>
<name>U7PMJ2_SPOS1</name>
<organism evidence="2 3">
    <name type="scientific">Sporothrix schenckii (strain ATCC 58251 / de Perez 2211183)</name>
    <name type="common">Rose-picker's disease fungus</name>
    <dbReference type="NCBI Taxonomy" id="1391915"/>
    <lineage>
        <taxon>Eukaryota</taxon>
        <taxon>Fungi</taxon>
        <taxon>Dikarya</taxon>
        <taxon>Ascomycota</taxon>
        <taxon>Pezizomycotina</taxon>
        <taxon>Sordariomycetes</taxon>
        <taxon>Sordariomycetidae</taxon>
        <taxon>Ophiostomatales</taxon>
        <taxon>Ophiostomataceae</taxon>
        <taxon>Sporothrix</taxon>
    </lineage>
</organism>
<reference evidence="3" key="1">
    <citation type="journal article" date="2014" name="Genome Announc.">
        <title>Genome sequence of the pathogenic fungus Sporothrix schenckii (ATCC 58251).</title>
        <authorList>
            <person name="Cuomo C.A."/>
            <person name="Rodriguez-Del Valle N."/>
            <person name="Perez-Sanchez L."/>
            <person name="Abouelleil A."/>
            <person name="Goldberg J."/>
            <person name="Young S."/>
            <person name="Zeng Q."/>
            <person name="Birren B.W."/>
        </authorList>
    </citation>
    <scope>NUCLEOTIDE SEQUENCE [LARGE SCALE GENOMIC DNA]</scope>
    <source>
        <strain evidence="3">ATCC 58251 / de Perez 2211183</strain>
    </source>
</reference>